<dbReference type="Gene3D" id="3.90.540.10">
    <property type="entry name" value="Colicin/pyocin, DNase domain"/>
    <property type="match status" value="1"/>
</dbReference>
<sequence>MRGQKFRDFDHFRSGFWKAVPKDTDLISQFSKLNVSRMSDGLAPKSFSDARCRKKHVLRFASYRANSAWRSSL</sequence>
<evidence type="ECO:0000313" key="9">
    <source>
        <dbReference type="Proteomes" id="UP000001817"/>
    </source>
</evidence>
<dbReference type="InterPro" id="IPR037146">
    <property type="entry name" value="Colicin/pyocin_DNase_dom_sf"/>
</dbReference>
<keyword evidence="6" id="KW-0044">Antibiotic</keyword>
<protein>
    <submittedName>
        <fullName evidence="8">Uncharacterized protein</fullName>
    </submittedName>
</protein>
<evidence type="ECO:0000256" key="5">
    <source>
        <dbReference type="ARBA" id="ARBA00022801"/>
    </source>
</evidence>
<keyword evidence="3" id="KW-0540">Nuclease</keyword>
<proteinExistence type="inferred from homology"/>
<organism evidence="8 9">
    <name type="scientific">Paraburkholderia xenovorans (strain LB400)</name>
    <dbReference type="NCBI Taxonomy" id="266265"/>
    <lineage>
        <taxon>Bacteria</taxon>
        <taxon>Pseudomonadati</taxon>
        <taxon>Pseudomonadota</taxon>
        <taxon>Betaproteobacteria</taxon>
        <taxon>Burkholderiales</taxon>
        <taxon>Burkholderiaceae</taxon>
        <taxon>Paraburkholderia</taxon>
    </lineage>
</organism>
<evidence type="ECO:0000313" key="8">
    <source>
        <dbReference type="EMBL" id="ABE34667.1"/>
    </source>
</evidence>
<keyword evidence="5" id="KW-0378">Hydrolase</keyword>
<dbReference type="AlphaFoldDB" id="Q13MM2"/>
<keyword evidence="9" id="KW-1185">Reference proteome</keyword>
<evidence type="ECO:0000256" key="2">
    <source>
        <dbReference type="ARBA" id="ARBA00022529"/>
    </source>
</evidence>
<name>Q13MM2_PARXL</name>
<dbReference type="SUPFAM" id="SSF54060">
    <property type="entry name" value="His-Me finger endonucleases"/>
    <property type="match status" value="1"/>
</dbReference>
<dbReference type="EMBL" id="CP000271">
    <property type="protein sequence ID" value="ABE34667.1"/>
    <property type="molecule type" value="Genomic_DNA"/>
</dbReference>
<comment type="similarity">
    <text evidence="1">Belongs to the colicin/pyosin nuclease family.</text>
</comment>
<evidence type="ECO:0000256" key="1">
    <source>
        <dbReference type="ARBA" id="ARBA00006811"/>
    </source>
</evidence>
<keyword evidence="4" id="KW-0255">Endonuclease</keyword>
<reference evidence="8 9" key="1">
    <citation type="journal article" date="2006" name="Proc. Natl. Acad. Sci. U.S.A.">
        <title>Burkholderia xenovorans LB400 harbors a multi-replicon, 9.73-Mbp genome shaped for versatility.</title>
        <authorList>
            <person name="Chain P.S."/>
            <person name="Denef V.J."/>
            <person name="Konstantinidis K.T."/>
            <person name="Vergez L.M."/>
            <person name="Agullo L."/>
            <person name="Reyes V.L."/>
            <person name="Hauser L."/>
            <person name="Cordova M."/>
            <person name="Gomez L."/>
            <person name="Gonzalez M."/>
            <person name="Land M."/>
            <person name="Lao V."/>
            <person name="Larimer F."/>
            <person name="LiPuma J.J."/>
            <person name="Mahenthiralingam E."/>
            <person name="Malfatti S.A."/>
            <person name="Marx C.J."/>
            <person name="Parnell J.J."/>
            <person name="Ramette A."/>
            <person name="Richardson P."/>
            <person name="Seeger M."/>
            <person name="Smith D."/>
            <person name="Spilker T."/>
            <person name="Sul W.J."/>
            <person name="Tsoi T.V."/>
            <person name="Ulrich L.E."/>
            <person name="Zhulin I.B."/>
            <person name="Tiedje J.M."/>
        </authorList>
    </citation>
    <scope>NUCLEOTIDE SEQUENCE [LARGE SCALE GENOMIC DNA]</scope>
    <source>
        <strain evidence="8 9">LB400</strain>
    </source>
</reference>
<dbReference type="GO" id="GO:0042742">
    <property type="term" value="P:defense response to bacterium"/>
    <property type="evidence" value="ECO:0007669"/>
    <property type="project" value="UniProtKB-KW"/>
</dbReference>
<dbReference type="GO" id="GO:0004519">
    <property type="term" value="F:endonuclease activity"/>
    <property type="evidence" value="ECO:0007669"/>
    <property type="project" value="UniProtKB-KW"/>
</dbReference>
<keyword evidence="7" id="KW-0078">Bacteriocin</keyword>
<dbReference type="GO" id="GO:0016787">
    <property type="term" value="F:hydrolase activity"/>
    <property type="evidence" value="ECO:0007669"/>
    <property type="project" value="UniProtKB-KW"/>
</dbReference>
<accession>Q13MM2</accession>
<evidence type="ECO:0000256" key="7">
    <source>
        <dbReference type="ARBA" id="ARBA00023048"/>
    </source>
</evidence>
<gene>
    <name evidence="8" type="ORF">Bxe_B1293</name>
</gene>
<dbReference type="InterPro" id="IPR044925">
    <property type="entry name" value="His-Me_finger_sf"/>
</dbReference>
<dbReference type="GO" id="GO:0031640">
    <property type="term" value="P:killing of cells of another organism"/>
    <property type="evidence" value="ECO:0007669"/>
    <property type="project" value="UniProtKB-KW"/>
</dbReference>
<keyword evidence="2" id="KW-0929">Antimicrobial</keyword>
<evidence type="ECO:0000256" key="6">
    <source>
        <dbReference type="ARBA" id="ARBA00023022"/>
    </source>
</evidence>
<dbReference type="Pfam" id="PF21431">
    <property type="entry name" value="Col-Pyo_DNase"/>
    <property type="match status" value="1"/>
</dbReference>
<evidence type="ECO:0000256" key="4">
    <source>
        <dbReference type="ARBA" id="ARBA00022759"/>
    </source>
</evidence>
<dbReference type="Proteomes" id="UP000001817">
    <property type="component" value="Chromosome 2"/>
</dbReference>
<evidence type="ECO:0000256" key="3">
    <source>
        <dbReference type="ARBA" id="ARBA00022722"/>
    </source>
</evidence>
<dbReference type="KEGG" id="bxe:Bxe_B1293"/>